<dbReference type="InterPro" id="IPR048167">
    <property type="entry name" value="AQJ64_40280-like"/>
</dbReference>
<reference evidence="1 2" key="1">
    <citation type="submission" date="2017-03" db="EMBL/GenBank/DDBJ databases">
        <title>Draft genome sequence of Streptomyces scabrisporus NF3, endophyte isolated from Amphipterygium adstringens.</title>
        <authorList>
            <person name="Vazquez M."/>
            <person name="Ceapa C.D."/>
            <person name="Rodriguez Luna D."/>
            <person name="Sanchez Esquivel S."/>
        </authorList>
    </citation>
    <scope>NUCLEOTIDE SEQUENCE [LARGE SCALE GENOMIC DNA]</scope>
    <source>
        <strain evidence="1 2">NF3</strain>
    </source>
</reference>
<organism evidence="1 2">
    <name type="scientific">Embleya scabrispora</name>
    <dbReference type="NCBI Taxonomy" id="159449"/>
    <lineage>
        <taxon>Bacteria</taxon>
        <taxon>Bacillati</taxon>
        <taxon>Actinomycetota</taxon>
        <taxon>Actinomycetes</taxon>
        <taxon>Kitasatosporales</taxon>
        <taxon>Streptomycetaceae</taxon>
        <taxon>Embleya</taxon>
    </lineage>
</organism>
<dbReference type="Proteomes" id="UP000190037">
    <property type="component" value="Unassembled WGS sequence"/>
</dbReference>
<name>A0A1T3NJH2_9ACTN</name>
<sequence>MRSGAELDVTVEWVDARERLPADGMPVAAAATGRYPTHPDDEESGRDFWLVMPMRFAARYVDEDGVEHRDCFIDSDRVIRLPYGRHCAEPVTHWAALPTLPGTSVHSVVGDGVRSALRNVLG</sequence>
<dbReference type="EMBL" id="MWQN01000004">
    <property type="protein sequence ID" value="OPC76972.1"/>
    <property type="molecule type" value="Genomic_DNA"/>
</dbReference>
<evidence type="ECO:0000313" key="2">
    <source>
        <dbReference type="Proteomes" id="UP000190037"/>
    </source>
</evidence>
<proteinExistence type="predicted"/>
<dbReference type="RefSeq" id="WP_078981733.1">
    <property type="nucleotide sequence ID" value="NZ_MWQN01000004.1"/>
</dbReference>
<dbReference type="OrthoDB" id="4286537at2"/>
<accession>A0A1T3NJH2</accession>
<dbReference type="NCBIfam" id="NF041588">
    <property type="entry name" value="AQJ64_40280_fam"/>
    <property type="match status" value="1"/>
</dbReference>
<protein>
    <submittedName>
        <fullName evidence="1">Amine oxidase</fullName>
    </submittedName>
</protein>
<gene>
    <name evidence="1" type="ORF">B4N89_41005</name>
</gene>
<dbReference type="AlphaFoldDB" id="A0A1T3NJH2"/>
<keyword evidence="2" id="KW-1185">Reference proteome</keyword>
<evidence type="ECO:0000313" key="1">
    <source>
        <dbReference type="EMBL" id="OPC76972.1"/>
    </source>
</evidence>
<comment type="caution">
    <text evidence="1">The sequence shown here is derived from an EMBL/GenBank/DDBJ whole genome shotgun (WGS) entry which is preliminary data.</text>
</comment>